<organism evidence="6 7">
    <name type="scientific">Stieleria magnilauensis</name>
    <dbReference type="NCBI Taxonomy" id="2527963"/>
    <lineage>
        <taxon>Bacteria</taxon>
        <taxon>Pseudomonadati</taxon>
        <taxon>Planctomycetota</taxon>
        <taxon>Planctomycetia</taxon>
        <taxon>Pirellulales</taxon>
        <taxon>Pirellulaceae</taxon>
        <taxon>Stieleria</taxon>
    </lineage>
</organism>
<dbReference type="InterPro" id="IPR002071">
    <property type="entry name" value="Thermonucl_AS"/>
</dbReference>
<dbReference type="PANTHER" id="PTHR12302">
    <property type="entry name" value="EBNA2 BINDING PROTEIN P100"/>
    <property type="match status" value="1"/>
</dbReference>
<name>A0ABX5XS40_9BACT</name>
<feature type="region of interest" description="Disordered" evidence="4">
    <location>
        <begin position="1"/>
        <end position="24"/>
    </location>
</feature>
<evidence type="ECO:0000256" key="1">
    <source>
        <dbReference type="ARBA" id="ARBA00022722"/>
    </source>
</evidence>
<evidence type="ECO:0000259" key="5">
    <source>
        <dbReference type="PROSITE" id="PS50830"/>
    </source>
</evidence>
<dbReference type="SMART" id="SM00318">
    <property type="entry name" value="SNc"/>
    <property type="match status" value="1"/>
</dbReference>
<gene>
    <name evidence="6" type="primary">nucH_2</name>
    <name evidence="6" type="ORF">TBK1r_35180</name>
</gene>
<protein>
    <submittedName>
        <fullName evidence="6">Thermonuclease</fullName>
        <ecNumber evidence="6">3.1.31.1</ecNumber>
    </submittedName>
</protein>
<dbReference type="SUPFAM" id="SSF50199">
    <property type="entry name" value="Staphylococcal nuclease"/>
    <property type="match status" value="1"/>
</dbReference>
<accession>A0ABX5XS40</accession>
<keyword evidence="1" id="KW-0540">Nuclease</keyword>
<dbReference type="GO" id="GO:1990599">
    <property type="term" value="F:3' overhang single-stranded DNA endodeoxyribonuclease activity"/>
    <property type="evidence" value="ECO:0007669"/>
    <property type="project" value="UniProtKB-EC"/>
</dbReference>
<evidence type="ECO:0000313" key="7">
    <source>
        <dbReference type="Proteomes" id="UP000318081"/>
    </source>
</evidence>
<reference evidence="6 7" key="1">
    <citation type="submission" date="2019-02" db="EMBL/GenBank/DDBJ databases">
        <title>Deep-cultivation of Planctomycetes and their phenomic and genomic characterization uncovers novel biology.</title>
        <authorList>
            <person name="Wiegand S."/>
            <person name="Jogler M."/>
            <person name="Boedeker C."/>
            <person name="Pinto D."/>
            <person name="Vollmers J."/>
            <person name="Rivas-Marin E."/>
            <person name="Kohn T."/>
            <person name="Peeters S.H."/>
            <person name="Heuer A."/>
            <person name="Rast P."/>
            <person name="Oberbeckmann S."/>
            <person name="Bunk B."/>
            <person name="Jeske O."/>
            <person name="Meyerdierks A."/>
            <person name="Storesund J.E."/>
            <person name="Kallscheuer N."/>
            <person name="Luecker S."/>
            <person name="Lage O.M."/>
            <person name="Pohl T."/>
            <person name="Merkel B.J."/>
            <person name="Hornburger P."/>
            <person name="Mueller R.-W."/>
            <person name="Bruemmer F."/>
            <person name="Labrenz M."/>
            <person name="Spormann A.M."/>
            <person name="Op den Camp H."/>
            <person name="Overmann J."/>
            <person name="Amann R."/>
            <person name="Jetten M.S.M."/>
            <person name="Mascher T."/>
            <person name="Medema M.H."/>
            <person name="Devos D.P."/>
            <person name="Kaster A.-K."/>
            <person name="Ovreas L."/>
            <person name="Rohde M."/>
            <person name="Galperin M.Y."/>
            <person name="Jogler C."/>
        </authorList>
    </citation>
    <scope>NUCLEOTIDE SEQUENCE [LARGE SCALE GENOMIC DNA]</scope>
    <source>
        <strain evidence="6 7">TBK1r</strain>
    </source>
</reference>
<feature type="domain" description="TNase-like" evidence="5">
    <location>
        <begin position="52"/>
        <end position="173"/>
    </location>
</feature>
<dbReference type="InterPro" id="IPR035437">
    <property type="entry name" value="SNase_OB-fold_sf"/>
</dbReference>
<dbReference type="PROSITE" id="PS01123">
    <property type="entry name" value="TNASE_1"/>
    <property type="match status" value="1"/>
</dbReference>
<dbReference type="PANTHER" id="PTHR12302:SF3">
    <property type="entry name" value="SERINE_THREONINE-PROTEIN KINASE 31"/>
    <property type="match status" value="1"/>
</dbReference>
<keyword evidence="2" id="KW-0255">Endonuclease</keyword>
<evidence type="ECO:0000256" key="4">
    <source>
        <dbReference type="SAM" id="MobiDB-lite"/>
    </source>
</evidence>
<proteinExistence type="predicted"/>
<dbReference type="EC" id="3.1.31.1" evidence="6"/>
<keyword evidence="3 6" id="KW-0378">Hydrolase</keyword>
<dbReference type="Pfam" id="PF00565">
    <property type="entry name" value="SNase"/>
    <property type="match status" value="1"/>
</dbReference>
<dbReference type="Gene3D" id="2.40.50.90">
    <property type="match status" value="1"/>
</dbReference>
<sequence>MWSGEGVRNVARSTSADGTEPKRNQSNFAVRNSILFIALLVCGCPAPTTPLPGNVGTVSRVMDGDTVKLTQAGGTELTIRLEGIDAPEKAQRFGSESTQWLADATEGEAVRVVASGNDRYGRTLAHLYVGDRWLNRELVASGLAWHYVKYNQDTRLATAQNEARANRLGIWQDARRVAPWDYRNGQRIETALPANVASTRESDAVVYVTGSGTKYHREGCRYLGENGKPIPVSRVTSAYEPCKVCKP</sequence>
<keyword evidence="7" id="KW-1185">Reference proteome</keyword>
<dbReference type="InterPro" id="IPR016071">
    <property type="entry name" value="Staphylococal_nuclease_OB-fold"/>
</dbReference>
<evidence type="ECO:0000256" key="3">
    <source>
        <dbReference type="ARBA" id="ARBA00022801"/>
    </source>
</evidence>
<dbReference type="Proteomes" id="UP000318081">
    <property type="component" value="Chromosome"/>
</dbReference>
<evidence type="ECO:0000256" key="2">
    <source>
        <dbReference type="ARBA" id="ARBA00022759"/>
    </source>
</evidence>
<evidence type="ECO:0000313" key="6">
    <source>
        <dbReference type="EMBL" id="QDV84567.1"/>
    </source>
</evidence>
<dbReference type="EMBL" id="CP036432">
    <property type="protein sequence ID" value="QDV84567.1"/>
    <property type="molecule type" value="Genomic_DNA"/>
</dbReference>
<dbReference type="PROSITE" id="PS50830">
    <property type="entry name" value="TNASE_3"/>
    <property type="match status" value="1"/>
</dbReference>